<dbReference type="NCBIfam" id="TIGR01562">
    <property type="entry name" value="FdhE"/>
    <property type="match status" value="1"/>
</dbReference>
<evidence type="ECO:0000259" key="5">
    <source>
        <dbReference type="Pfam" id="PF24860"/>
    </source>
</evidence>
<dbReference type="PANTHER" id="PTHR37689">
    <property type="entry name" value="PROTEIN FDHE"/>
    <property type="match status" value="1"/>
</dbReference>
<dbReference type="EMBL" id="JACOFV010000027">
    <property type="protein sequence ID" value="MBC3864281.1"/>
    <property type="molecule type" value="Genomic_DNA"/>
</dbReference>
<dbReference type="SUPFAM" id="SSF144020">
    <property type="entry name" value="FdhE-like"/>
    <property type="match status" value="1"/>
</dbReference>
<dbReference type="InterPro" id="IPR056796">
    <property type="entry name" value="FdhE_C"/>
</dbReference>
<organism evidence="6 7">
    <name type="scientific">Undibacterium jejuense</name>
    <dbReference type="NCBI Taxonomy" id="1344949"/>
    <lineage>
        <taxon>Bacteria</taxon>
        <taxon>Pseudomonadati</taxon>
        <taxon>Pseudomonadota</taxon>
        <taxon>Betaproteobacteria</taxon>
        <taxon>Burkholderiales</taxon>
        <taxon>Oxalobacteraceae</taxon>
        <taxon>Undibacterium</taxon>
    </lineage>
</organism>
<gene>
    <name evidence="2 6" type="primary">fdhE</name>
    <name evidence="6" type="ORF">H8K32_19450</name>
</gene>
<dbReference type="AlphaFoldDB" id="A0A923KRQ1"/>
<feature type="domain" description="FdhE C-terminal" evidence="5">
    <location>
        <begin position="238"/>
        <end position="330"/>
    </location>
</feature>
<dbReference type="InterPro" id="IPR056774">
    <property type="entry name" value="FdhE_N"/>
</dbReference>
<dbReference type="HAMAP" id="MF_00611">
    <property type="entry name" value="FdeH"/>
    <property type="match status" value="1"/>
</dbReference>
<feature type="domain" description="FdhE N-terminal" evidence="3">
    <location>
        <begin position="20"/>
        <end position="191"/>
    </location>
</feature>
<dbReference type="PIRSF" id="PIRSF018296">
    <property type="entry name" value="Format_dh_formtn"/>
    <property type="match status" value="1"/>
</dbReference>
<feature type="domain" description="FdhE central" evidence="4">
    <location>
        <begin position="199"/>
        <end position="237"/>
    </location>
</feature>
<comment type="function">
    <text evidence="2">Necessary for formate dehydrogenase activity.</text>
</comment>
<accession>A0A923KRQ1</accession>
<evidence type="ECO:0000256" key="2">
    <source>
        <dbReference type="HAMAP-Rule" id="MF_00611"/>
    </source>
</evidence>
<dbReference type="Proteomes" id="UP000634011">
    <property type="component" value="Unassembled WGS sequence"/>
</dbReference>
<dbReference type="InterPro" id="IPR024064">
    <property type="entry name" value="FdhE-like_sf"/>
</dbReference>
<dbReference type="Pfam" id="PF24859">
    <property type="entry name" value="FdhE_central"/>
    <property type="match status" value="1"/>
</dbReference>
<dbReference type="GO" id="GO:0005829">
    <property type="term" value="C:cytosol"/>
    <property type="evidence" value="ECO:0007669"/>
    <property type="project" value="TreeGrafter"/>
</dbReference>
<dbReference type="InterPro" id="IPR006452">
    <property type="entry name" value="Formate_DH_accessory"/>
</dbReference>
<dbReference type="GO" id="GO:0051604">
    <property type="term" value="P:protein maturation"/>
    <property type="evidence" value="ECO:0007669"/>
    <property type="project" value="TreeGrafter"/>
</dbReference>
<evidence type="ECO:0000256" key="1">
    <source>
        <dbReference type="ARBA" id="ARBA00022490"/>
    </source>
</evidence>
<dbReference type="PANTHER" id="PTHR37689:SF1">
    <property type="entry name" value="PROTEIN FDHE"/>
    <property type="match status" value="1"/>
</dbReference>
<comment type="similarity">
    <text evidence="2">Belongs to the FdhE family.</text>
</comment>
<dbReference type="RefSeq" id="WP_186914223.1">
    <property type="nucleotide sequence ID" value="NZ_JACOFV010000027.1"/>
</dbReference>
<evidence type="ECO:0000313" key="7">
    <source>
        <dbReference type="Proteomes" id="UP000634011"/>
    </source>
</evidence>
<protein>
    <recommendedName>
        <fullName evidence="2">Protein FdhE homolog</fullName>
    </recommendedName>
</protein>
<evidence type="ECO:0000313" key="6">
    <source>
        <dbReference type="EMBL" id="MBC3864281.1"/>
    </source>
</evidence>
<dbReference type="Pfam" id="PF24860">
    <property type="entry name" value="FdhE_C"/>
    <property type="match status" value="1"/>
</dbReference>
<dbReference type="GO" id="GO:0008199">
    <property type="term" value="F:ferric iron binding"/>
    <property type="evidence" value="ECO:0007669"/>
    <property type="project" value="TreeGrafter"/>
</dbReference>
<keyword evidence="1 2" id="KW-0963">Cytoplasm</keyword>
<dbReference type="Gene3D" id="3.90.1670.10">
    <property type="entry name" value="FdhE-like domain"/>
    <property type="match status" value="1"/>
</dbReference>
<evidence type="ECO:0000259" key="3">
    <source>
        <dbReference type="Pfam" id="PF04216"/>
    </source>
</evidence>
<dbReference type="CDD" id="cd16341">
    <property type="entry name" value="FdhE"/>
    <property type="match status" value="1"/>
</dbReference>
<proteinExistence type="inferred from homology"/>
<name>A0A923KRQ1_9BURK</name>
<dbReference type="InterPro" id="IPR056797">
    <property type="entry name" value="FdhE_central"/>
</dbReference>
<comment type="caution">
    <text evidence="6">The sequence shown here is derived from an EMBL/GenBank/DDBJ whole genome shotgun (WGS) entry which is preliminary data.</text>
</comment>
<dbReference type="Pfam" id="PF04216">
    <property type="entry name" value="FdhE_N"/>
    <property type="match status" value="1"/>
</dbReference>
<keyword evidence="7" id="KW-1185">Reference proteome</keyword>
<sequence>MVQRIIERGEIESLDHTALPRLLLPETAATVFTTRATRLRDLADGKVAGIAFNPAMSGYLEFIREVALAQAEIAKSLSNVDLAMPDQQSLNLALDHMMPPLAAQLKRPEIWRTILYQLIDQLADKSKPERAELNVVLTGLRELNDTDLEDQANAVLAQRHEDVNPAQAPFIAAALQVLWTARASRLKQQQVPMLETFTLCPVCGSHPVASLIRIGGQSQGYRYLQCGMCASQWHMVRVKCASCEQNGKISYQGLDRIDAPEPAAAPVNKANDPRKYVRAETCGDCHCYTKIFNQEHDYNAEPFADDLASLTLDILVSEAGYTRGNINPLLWFGETE</sequence>
<evidence type="ECO:0000259" key="4">
    <source>
        <dbReference type="Pfam" id="PF24859"/>
    </source>
</evidence>
<reference evidence="6" key="1">
    <citation type="submission" date="2020-08" db="EMBL/GenBank/DDBJ databases">
        <title>Novel species isolated from subtropical streams in China.</title>
        <authorList>
            <person name="Lu H."/>
        </authorList>
    </citation>
    <scope>NUCLEOTIDE SEQUENCE</scope>
    <source>
        <strain evidence="6">KACC 12607</strain>
    </source>
</reference>
<comment type="subcellular location">
    <subcellularLocation>
        <location evidence="2">Cytoplasm</location>
    </subcellularLocation>
</comment>